<evidence type="ECO:0000313" key="2">
    <source>
        <dbReference type="Proteomes" id="UP000230233"/>
    </source>
</evidence>
<dbReference type="OrthoDB" id="5875034at2759"/>
<dbReference type="EMBL" id="PDUG01000006">
    <property type="protein sequence ID" value="PIC20604.1"/>
    <property type="molecule type" value="Genomic_DNA"/>
</dbReference>
<gene>
    <name evidence="1" type="primary">Cnig_chr_X.g25745</name>
    <name evidence="1" type="ORF">B9Z55_025745</name>
</gene>
<organism evidence="1 2">
    <name type="scientific">Caenorhabditis nigoni</name>
    <dbReference type="NCBI Taxonomy" id="1611254"/>
    <lineage>
        <taxon>Eukaryota</taxon>
        <taxon>Metazoa</taxon>
        <taxon>Ecdysozoa</taxon>
        <taxon>Nematoda</taxon>
        <taxon>Chromadorea</taxon>
        <taxon>Rhabditida</taxon>
        <taxon>Rhabditina</taxon>
        <taxon>Rhabditomorpha</taxon>
        <taxon>Rhabditoidea</taxon>
        <taxon>Rhabditidae</taxon>
        <taxon>Peloderinae</taxon>
        <taxon>Caenorhabditis</taxon>
    </lineage>
</organism>
<reference evidence="2" key="1">
    <citation type="submission" date="2017-10" db="EMBL/GenBank/DDBJ databases">
        <title>Rapid genome shrinkage in a self-fertile nematode reveals novel sperm competition proteins.</title>
        <authorList>
            <person name="Yin D."/>
            <person name="Schwarz E.M."/>
            <person name="Thomas C.G."/>
            <person name="Felde R.L."/>
            <person name="Korf I.F."/>
            <person name="Cutter A.D."/>
            <person name="Schartner C.M."/>
            <person name="Ralston E.J."/>
            <person name="Meyer B.J."/>
            <person name="Haag E.S."/>
        </authorList>
    </citation>
    <scope>NUCLEOTIDE SEQUENCE [LARGE SCALE GENOMIC DNA]</scope>
    <source>
        <strain evidence="2">JU1422</strain>
    </source>
</reference>
<dbReference type="AlphaFoldDB" id="A0A2G5SZQ9"/>
<protein>
    <submittedName>
        <fullName evidence="1">Uncharacterized protein</fullName>
    </submittedName>
</protein>
<name>A0A2G5SZQ9_9PELO</name>
<evidence type="ECO:0000313" key="1">
    <source>
        <dbReference type="EMBL" id="PIC20604.1"/>
    </source>
</evidence>
<proteinExistence type="predicted"/>
<dbReference type="Proteomes" id="UP000230233">
    <property type="component" value="Chromosome X"/>
</dbReference>
<accession>A0A2G5SZQ9</accession>
<sequence length="166" mass="19437">MTSYVYEILIVREANHKYESHFNGDDTRCSFYKHNSGFNTIIGRIPFNSADQYEKLRLGKVMEKQRAAVAEVNKTIQTEIYNLYADPTLPMIAESLKRKIGKDILLDYKFSCWAIIRKWRWMTCPVINYVSSSFGINDLESIAALSYKNKGSFTQDCEDFRFFFFV</sequence>
<comment type="caution">
    <text evidence="1">The sequence shown here is derived from an EMBL/GenBank/DDBJ whole genome shotgun (WGS) entry which is preliminary data.</text>
</comment>
<keyword evidence="2" id="KW-1185">Reference proteome</keyword>